<dbReference type="REBASE" id="403352">
    <property type="entry name" value="M.Tspaka77ORF7530P"/>
</dbReference>
<dbReference type="GO" id="GO:0032259">
    <property type="term" value="P:methylation"/>
    <property type="evidence" value="ECO:0007669"/>
    <property type="project" value="UniProtKB-KW"/>
</dbReference>
<dbReference type="GO" id="GO:0003677">
    <property type="term" value="F:DNA binding"/>
    <property type="evidence" value="ECO:0007669"/>
    <property type="project" value="TreeGrafter"/>
</dbReference>
<evidence type="ECO:0000256" key="6">
    <source>
        <dbReference type="ARBA" id="ARBA00047422"/>
    </source>
</evidence>
<dbReference type="Gene3D" id="3.40.50.150">
    <property type="entry name" value="Vaccinia Virus protein VP39"/>
    <property type="match status" value="1"/>
</dbReference>
<dbReference type="InterPro" id="IPR031303">
    <property type="entry name" value="C5_meth_CS"/>
</dbReference>
<protein>
    <recommendedName>
        <fullName evidence="1">DNA (cytosine-5-)-methyltransferase</fullName>
        <ecNumber evidence="1">2.1.1.37</ecNumber>
    </recommendedName>
</protein>
<dbReference type="PROSITE" id="PS00095">
    <property type="entry name" value="C5_MTASE_2"/>
    <property type="match status" value="1"/>
</dbReference>
<dbReference type="Proteomes" id="UP000501726">
    <property type="component" value="Chromosome"/>
</dbReference>
<evidence type="ECO:0000313" key="9">
    <source>
        <dbReference type="EMBL" id="BBP45380.1"/>
    </source>
</evidence>
<feature type="active site" evidence="7">
    <location>
        <position position="85"/>
    </location>
</feature>
<dbReference type="GO" id="GO:0009307">
    <property type="term" value="P:DNA restriction-modification system"/>
    <property type="evidence" value="ECO:0007669"/>
    <property type="project" value="UniProtKB-KW"/>
</dbReference>
<dbReference type="AlphaFoldDB" id="A0A6F8PTS1"/>
<dbReference type="InterPro" id="IPR050390">
    <property type="entry name" value="C5-Methyltransferase"/>
</dbReference>
<evidence type="ECO:0000256" key="4">
    <source>
        <dbReference type="ARBA" id="ARBA00022691"/>
    </source>
</evidence>
<comment type="similarity">
    <text evidence="7 8">Belongs to the class I-like SAM-binding methyltransferase superfamily. C5-methyltransferase family.</text>
</comment>
<dbReference type="InterPro" id="IPR029063">
    <property type="entry name" value="SAM-dependent_MTases_sf"/>
</dbReference>
<proteinExistence type="inferred from homology"/>
<dbReference type="SUPFAM" id="SSF53335">
    <property type="entry name" value="S-adenosyl-L-methionine-dependent methyltransferases"/>
    <property type="match status" value="1"/>
</dbReference>
<keyword evidence="5" id="KW-0680">Restriction system</keyword>
<keyword evidence="2 7" id="KW-0489">Methyltransferase</keyword>
<name>A0A6F8PTS1_9GAMM</name>
<dbReference type="EMBL" id="AP021889">
    <property type="protein sequence ID" value="BBP45380.1"/>
    <property type="molecule type" value="Genomic_DNA"/>
</dbReference>
<dbReference type="Pfam" id="PF00145">
    <property type="entry name" value="DNA_methylase"/>
    <property type="match status" value="1"/>
</dbReference>
<organism evidence="9 10">
    <name type="scientific">Thiosulfatimonas sediminis</name>
    <dbReference type="NCBI Taxonomy" id="2675054"/>
    <lineage>
        <taxon>Bacteria</taxon>
        <taxon>Pseudomonadati</taxon>
        <taxon>Pseudomonadota</taxon>
        <taxon>Gammaproteobacteria</taxon>
        <taxon>Thiotrichales</taxon>
        <taxon>Piscirickettsiaceae</taxon>
        <taxon>Thiosulfatimonas</taxon>
    </lineage>
</organism>
<reference evidence="10" key="1">
    <citation type="submission" date="2019-11" db="EMBL/GenBank/DDBJ databases">
        <title>Isolation and characterization of two novel species in the genus Thiomicrorhabdus.</title>
        <authorList>
            <person name="Mochizuki J."/>
            <person name="Kojima H."/>
            <person name="Fukui M."/>
        </authorList>
    </citation>
    <scope>NUCLEOTIDE SEQUENCE [LARGE SCALE GENOMIC DNA]</scope>
    <source>
        <strain evidence="10">aks77</strain>
    </source>
</reference>
<dbReference type="InterPro" id="IPR001525">
    <property type="entry name" value="C5_MeTfrase"/>
</dbReference>
<dbReference type="GO" id="GO:0044027">
    <property type="term" value="P:negative regulation of gene expression via chromosomal CpG island methylation"/>
    <property type="evidence" value="ECO:0007669"/>
    <property type="project" value="TreeGrafter"/>
</dbReference>
<dbReference type="PROSITE" id="PS51679">
    <property type="entry name" value="SAM_MT_C5"/>
    <property type="match status" value="1"/>
</dbReference>
<dbReference type="EC" id="2.1.1.37" evidence="1"/>
<dbReference type="RefSeq" id="WP_173271059.1">
    <property type="nucleotide sequence ID" value="NZ_AP021889.1"/>
</dbReference>
<dbReference type="NCBIfam" id="TIGR00675">
    <property type="entry name" value="dcm"/>
    <property type="match status" value="1"/>
</dbReference>
<dbReference type="Gene3D" id="3.90.120.10">
    <property type="entry name" value="DNA Methylase, subunit A, domain 2"/>
    <property type="match status" value="1"/>
</dbReference>
<dbReference type="PANTHER" id="PTHR10629:SF52">
    <property type="entry name" value="DNA (CYTOSINE-5)-METHYLTRANSFERASE 1"/>
    <property type="match status" value="1"/>
</dbReference>
<gene>
    <name evidence="9" type="ORF">THMIRHAS_07530</name>
</gene>
<evidence type="ECO:0000256" key="8">
    <source>
        <dbReference type="RuleBase" id="RU000416"/>
    </source>
</evidence>
<evidence type="ECO:0000256" key="2">
    <source>
        <dbReference type="ARBA" id="ARBA00022603"/>
    </source>
</evidence>
<dbReference type="PRINTS" id="PR00105">
    <property type="entry name" value="C5METTRFRASE"/>
</dbReference>
<dbReference type="GO" id="GO:0003886">
    <property type="term" value="F:DNA (cytosine-5-)-methyltransferase activity"/>
    <property type="evidence" value="ECO:0007669"/>
    <property type="project" value="UniProtKB-EC"/>
</dbReference>
<evidence type="ECO:0000256" key="3">
    <source>
        <dbReference type="ARBA" id="ARBA00022679"/>
    </source>
</evidence>
<accession>A0A6F8PTS1</accession>
<dbReference type="PANTHER" id="PTHR10629">
    <property type="entry name" value="CYTOSINE-SPECIFIC METHYLTRANSFERASE"/>
    <property type="match status" value="1"/>
</dbReference>
<keyword evidence="10" id="KW-1185">Reference proteome</keyword>
<keyword evidence="3 7" id="KW-0808">Transferase</keyword>
<dbReference type="KEGG" id="tse:THMIRHAS_07530"/>
<comment type="catalytic activity">
    <reaction evidence="6">
        <text>a 2'-deoxycytidine in DNA + S-adenosyl-L-methionine = a 5-methyl-2'-deoxycytidine in DNA + S-adenosyl-L-homocysteine + H(+)</text>
        <dbReference type="Rhea" id="RHEA:13681"/>
        <dbReference type="Rhea" id="RHEA-COMP:11369"/>
        <dbReference type="Rhea" id="RHEA-COMP:11370"/>
        <dbReference type="ChEBI" id="CHEBI:15378"/>
        <dbReference type="ChEBI" id="CHEBI:57856"/>
        <dbReference type="ChEBI" id="CHEBI:59789"/>
        <dbReference type="ChEBI" id="CHEBI:85452"/>
        <dbReference type="ChEBI" id="CHEBI:85454"/>
        <dbReference type="EC" id="2.1.1.37"/>
    </reaction>
</comment>
<keyword evidence="4 7" id="KW-0949">S-adenosyl-L-methionine</keyword>
<evidence type="ECO:0000256" key="7">
    <source>
        <dbReference type="PROSITE-ProRule" id="PRU01016"/>
    </source>
</evidence>
<evidence type="ECO:0000313" key="10">
    <source>
        <dbReference type="Proteomes" id="UP000501726"/>
    </source>
</evidence>
<sequence length="391" mass="43668">MAAIDLFAGAGGFSLAAYQAGIDVLAAIELDSQASNTYRENLIERLNVNTKFIEGDILKVNPADLREELALERGEIQLILGGPPCQGFSSHRIKNSGVNDPRNQLLLRYFDFVEEFRPQAFLVENVSGLFWARHADYLEKFKKLASDNGYKIKFCDVINAKDYGVPQNRKRAFILGVREDVNIEGFAFPPKKTHFSPNSVEVVDGGLPAWKTVSTVFEPISEELKEKYISDYFLRKTSLNEHQARNLLDSLEFGCPIGEDDPCNFHMVPTTESENKYQATPLNGSREDAGEEFRLPCHSNGYGGHKDVYGRMFIHLPANTITTGCHNPSKGRFVHPWKNHGITLRHAARIQTFPDDFIFTGTSTSQAKQVGNAVPVELGLVLITSIMNVLN</sequence>
<evidence type="ECO:0000256" key="1">
    <source>
        <dbReference type="ARBA" id="ARBA00011975"/>
    </source>
</evidence>
<evidence type="ECO:0000256" key="5">
    <source>
        <dbReference type="ARBA" id="ARBA00022747"/>
    </source>
</evidence>